<name>A0ABT6I0L0_9ACTN</name>
<dbReference type="PANTHER" id="PTHR38567">
    <property type="entry name" value="DUF4291 DOMAIN-CONTAINING PROTEIN"/>
    <property type="match status" value="1"/>
</dbReference>
<dbReference type="PANTHER" id="PTHR38567:SF1">
    <property type="entry name" value="DUF4291 DOMAIN-CONTAINING PROTEIN"/>
    <property type="match status" value="1"/>
</dbReference>
<comment type="caution">
    <text evidence="1">The sequence shown here is derived from an EMBL/GenBank/DDBJ whole genome shotgun (WGS) entry which is preliminary data.</text>
</comment>
<gene>
    <name evidence="1" type="ORF">QCN29_36715</name>
</gene>
<dbReference type="RefSeq" id="WP_279933594.1">
    <property type="nucleotide sequence ID" value="NZ_JARWBG010000133.1"/>
</dbReference>
<organism evidence="1 2">
    <name type="scientific">Streptomyces chengmaiensis</name>
    <dbReference type="NCBI Taxonomy" id="3040919"/>
    <lineage>
        <taxon>Bacteria</taxon>
        <taxon>Bacillati</taxon>
        <taxon>Actinomycetota</taxon>
        <taxon>Actinomycetes</taxon>
        <taxon>Kitasatosporales</taxon>
        <taxon>Streptomycetaceae</taxon>
        <taxon>Streptomyces</taxon>
    </lineage>
</organism>
<feature type="non-terminal residue" evidence="1">
    <location>
        <position position="1"/>
    </location>
</feature>
<proteinExistence type="predicted"/>
<dbReference type="EMBL" id="JARWBG010000133">
    <property type="protein sequence ID" value="MDH2394173.1"/>
    <property type="molecule type" value="Genomic_DNA"/>
</dbReference>
<dbReference type="Proteomes" id="UP001223144">
    <property type="component" value="Unassembled WGS sequence"/>
</dbReference>
<evidence type="ECO:0000313" key="1">
    <source>
        <dbReference type="EMBL" id="MDH2394173.1"/>
    </source>
</evidence>
<protein>
    <submittedName>
        <fullName evidence="1">DUF4291 family protein</fullName>
    </submittedName>
</protein>
<keyword evidence="2" id="KW-1185">Reference proteome</keyword>
<sequence length="59" mass="6545">GEAVRRYADEWTVSIRDVTPLAHEIHALVNGGDLDPATRLLPQERPYPSGDELLAHLRG</sequence>
<reference evidence="1 2" key="1">
    <citation type="submission" date="2023-04" db="EMBL/GenBank/DDBJ databases">
        <title>Streptomyces chengmaiensis sp. nov. isolated from the stem of mangrove plant in Hainan.</title>
        <authorList>
            <person name="Huang X."/>
            <person name="Zhou S."/>
            <person name="Chu X."/>
            <person name="Xie Y."/>
            <person name="Lin Y."/>
        </authorList>
    </citation>
    <scope>NUCLEOTIDE SEQUENCE [LARGE SCALE GENOMIC DNA]</scope>
    <source>
        <strain evidence="1 2">HNM0663</strain>
    </source>
</reference>
<evidence type="ECO:0000313" key="2">
    <source>
        <dbReference type="Proteomes" id="UP001223144"/>
    </source>
</evidence>
<accession>A0ABT6I0L0</accession>
<dbReference type="Pfam" id="PF14124">
    <property type="entry name" value="DUF4291"/>
    <property type="match status" value="1"/>
</dbReference>
<dbReference type="InterPro" id="IPR025633">
    <property type="entry name" value="DUF4291"/>
</dbReference>